<dbReference type="HOGENOM" id="CLU_2494941_0_0_9"/>
<organism evidence="1 2">
    <name type="scientific">Paenibacillus graminis</name>
    <dbReference type="NCBI Taxonomy" id="189425"/>
    <lineage>
        <taxon>Bacteria</taxon>
        <taxon>Bacillati</taxon>
        <taxon>Bacillota</taxon>
        <taxon>Bacilli</taxon>
        <taxon>Bacillales</taxon>
        <taxon>Paenibacillaceae</taxon>
        <taxon>Paenibacillus</taxon>
    </lineage>
</organism>
<evidence type="ECO:0000313" key="1">
    <source>
        <dbReference type="EMBL" id="AIQ71118.1"/>
    </source>
</evidence>
<gene>
    <name evidence="1" type="ORF">PGRAT_28630</name>
</gene>
<dbReference type="Proteomes" id="UP000029500">
    <property type="component" value="Chromosome"/>
</dbReference>
<dbReference type="AlphaFoldDB" id="A0A089MHW7"/>
<dbReference type="KEGG" id="pgm:PGRAT_28630"/>
<evidence type="ECO:0000313" key="2">
    <source>
        <dbReference type="Proteomes" id="UP000029500"/>
    </source>
</evidence>
<name>A0A089MHW7_9BACL</name>
<reference evidence="1 2" key="1">
    <citation type="submission" date="2014-08" db="EMBL/GenBank/DDBJ databases">
        <title>Comparative genomics of the Paenibacillus odorifer group.</title>
        <authorList>
            <person name="den Bakker H.C."/>
            <person name="Tsai Y.-C."/>
            <person name="Martin N."/>
            <person name="Korlach J."/>
            <person name="Wiedmann M."/>
        </authorList>
    </citation>
    <scope>NUCLEOTIDE SEQUENCE [LARGE SCALE GENOMIC DNA]</scope>
    <source>
        <strain evidence="1 2">DSM 15220</strain>
    </source>
</reference>
<accession>A0A089MHW7</accession>
<keyword evidence="2" id="KW-1185">Reference proteome</keyword>
<protein>
    <submittedName>
        <fullName evidence="1">Uncharacterized protein</fullName>
    </submittedName>
</protein>
<proteinExistence type="predicted"/>
<dbReference type="EMBL" id="CP009287">
    <property type="protein sequence ID" value="AIQ71118.1"/>
    <property type="molecule type" value="Genomic_DNA"/>
</dbReference>
<sequence length="86" mass="9370">MLIRTGKPLLKEDSFISQVNGLRCHYLSLSPLFQAPSNDITAPESVSAEMQNKGSSVRFNQLMEPNPPASLISSKASKISAFFDIA</sequence>